<dbReference type="GO" id="GO:0006457">
    <property type="term" value="P:protein folding"/>
    <property type="evidence" value="ECO:0007669"/>
    <property type="project" value="InterPro"/>
</dbReference>
<gene>
    <name evidence="6" type="ordered locus">Spirs_3118</name>
</gene>
<dbReference type="eggNOG" id="COG0652">
    <property type="taxonomic scope" value="Bacteria"/>
</dbReference>
<evidence type="ECO:0000256" key="4">
    <source>
        <dbReference type="RuleBase" id="RU363019"/>
    </source>
</evidence>
<accession>E1R4X8</accession>
<organism evidence="6 7">
    <name type="scientific">Sediminispirochaeta smaragdinae (strain DSM 11293 / JCM 15392 / SEBR 4228)</name>
    <name type="common">Spirochaeta smaragdinae</name>
    <dbReference type="NCBI Taxonomy" id="573413"/>
    <lineage>
        <taxon>Bacteria</taxon>
        <taxon>Pseudomonadati</taxon>
        <taxon>Spirochaetota</taxon>
        <taxon>Spirochaetia</taxon>
        <taxon>Spirochaetales</taxon>
        <taxon>Spirochaetaceae</taxon>
        <taxon>Sediminispirochaeta</taxon>
    </lineage>
</organism>
<comment type="function">
    <text evidence="4">PPIases accelerate the folding of proteins. It catalyzes the cis-trans isomerization of proline imidic peptide bonds in oligopeptides.</text>
</comment>
<protein>
    <recommendedName>
        <fullName evidence="4">Peptidyl-prolyl cis-trans isomerase</fullName>
        <shortName evidence="4">PPIase</shortName>
        <ecNumber evidence="4">5.2.1.8</ecNumber>
    </recommendedName>
</protein>
<feature type="signal peptide" evidence="4">
    <location>
        <begin position="1"/>
        <end position="30"/>
    </location>
</feature>
<evidence type="ECO:0000256" key="3">
    <source>
        <dbReference type="ARBA" id="ARBA00023235"/>
    </source>
</evidence>
<dbReference type="Pfam" id="PF00160">
    <property type="entry name" value="Pro_isomerase"/>
    <property type="match status" value="1"/>
</dbReference>
<evidence type="ECO:0000256" key="2">
    <source>
        <dbReference type="ARBA" id="ARBA00023110"/>
    </source>
</evidence>
<dbReference type="STRING" id="573413.Spirs_3118"/>
<keyword evidence="2 4" id="KW-0697">Rotamase</keyword>
<dbReference type="PANTHER" id="PTHR45625">
    <property type="entry name" value="PEPTIDYL-PROLYL CIS-TRANS ISOMERASE-RELATED"/>
    <property type="match status" value="1"/>
</dbReference>
<dbReference type="AlphaFoldDB" id="E1R4X8"/>
<evidence type="ECO:0000259" key="5">
    <source>
        <dbReference type="PROSITE" id="PS50072"/>
    </source>
</evidence>
<dbReference type="InterPro" id="IPR044666">
    <property type="entry name" value="Cyclophilin_A-like"/>
</dbReference>
<dbReference type="EMBL" id="CP002116">
    <property type="protein sequence ID" value="ADK82216.1"/>
    <property type="molecule type" value="Genomic_DNA"/>
</dbReference>
<dbReference type="InterPro" id="IPR002130">
    <property type="entry name" value="Cyclophilin-type_PPIase_dom"/>
</dbReference>
<dbReference type="HOGENOM" id="CLU_012062_16_3_12"/>
<keyword evidence="3 4" id="KW-0413">Isomerase</keyword>
<comment type="catalytic activity">
    <reaction evidence="4">
        <text>[protein]-peptidylproline (omega=180) = [protein]-peptidylproline (omega=0)</text>
        <dbReference type="Rhea" id="RHEA:16237"/>
        <dbReference type="Rhea" id="RHEA-COMP:10747"/>
        <dbReference type="Rhea" id="RHEA-COMP:10748"/>
        <dbReference type="ChEBI" id="CHEBI:83833"/>
        <dbReference type="ChEBI" id="CHEBI:83834"/>
        <dbReference type="EC" id="5.2.1.8"/>
    </reaction>
</comment>
<reference evidence="6 7" key="1">
    <citation type="journal article" date="2010" name="Stand. Genomic Sci.">
        <title>Complete genome sequence of Spirochaeta smaragdinae type strain (SEBR 4228).</title>
        <authorList>
            <person name="Mavromatis K."/>
            <person name="Yasawong M."/>
            <person name="Chertkov O."/>
            <person name="Lapidus A."/>
            <person name="Lucas S."/>
            <person name="Nolan M."/>
            <person name="Del Rio T.G."/>
            <person name="Tice H."/>
            <person name="Cheng J.F."/>
            <person name="Pitluck S."/>
            <person name="Liolios K."/>
            <person name="Ivanova N."/>
            <person name="Tapia R."/>
            <person name="Han C."/>
            <person name="Bruce D."/>
            <person name="Goodwin L."/>
            <person name="Pati A."/>
            <person name="Chen A."/>
            <person name="Palaniappan K."/>
            <person name="Land M."/>
            <person name="Hauser L."/>
            <person name="Chang Y.J."/>
            <person name="Jeffries C.D."/>
            <person name="Detter J.C."/>
            <person name="Rohde M."/>
            <person name="Brambilla E."/>
            <person name="Spring S."/>
            <person name="Goker M."/>
            <person name="Sikorski J."/>
            <person name="Woyke T."/>
            <person name="Bristow J."/>
            <person name="Eisen J.A."/>
            <person name="Markowitz V."/>
            <person name="Hugenholtz P."/>
            <person name="Klenk H.P."/>
            <person name="Kyrpides N.C."/>
        </authorList>
    </citation>
    <scope>NUCLEOTIDE SEQUENCE [LARGE SCALE GENOMIC DNA]</scope>
    <source>
        <strain evidence="7">DSM 11293 / JCM 15392 / SEBR 4228</strain>
    </source>
</reference>
<proteinExistence type="inferred from homology"/>
<dbReference type="PANTHER" id="PTHR45625:SF4">
    <property type="entry name" value="PEPTIDYLPROLYL ISOMERASE DOMAIN AND WD REPEAT-CONTAINING PROTEIN 1"/>
    <property type="match status" value="1"/>
</dbReference>
<evidence type="ECO:0000313" key="7">
    <source>
        <dbReference type="Proteomes" id="UP000002318"/>
    </source>
</evidence>
<name>E1R4X8_SEDSS</name>
<comment type="similarity">
    <text evidence="1 4">Belongs to the cyclophilin-type PPIase family.</text>
</comment>
<dbReference type="PRINTS" id="PR00153">
    <property type="entry name" value="CSAPPISMRASE"/>
</dbReference>
<dbReference type="PROSITE" id="PS50072">
    <property type="entry name" value="CSA_PPIASE_2"/>
    <property type="match status" value="1"/>
</dbReference>
<dbReference type="InterPro" id="IPR029000">
    <property type="entry name" value="Cyclophilin-like_dom_sf"/>
</dbReference>
<dbReference type="PROSITE" id="PS00170">
    <property type="entry name" value="CSA_PPIASE_1"/>
    <property type="match status" value="1"/>
</dbReference>
<feature type="chain" id="PRO_5006523836" description="Peptidyl-prolyl cis-trans isomerase" evidence="4">
    <location>
        <begin position="31"/>
        <end position="288"/>
    </location>
</feature>
<dbReference type="SUPFAM" id="SSF50891">
    <property type="entry name" value="Cyclophilin-like"/>
    <property type="match status" value="1"/>
</dbReference>
<keyword evidence="4" id="KW-0732">Signal</keyword>
<keyword evidence="7" id="KW-1185">Reference proteome</keyword>
<feature type="domain" description="PPIase cyclophilin-type" evidence="5">
    <location>
        <begin position="40"/>
        <end position="286"/>
    </location>
</feature>
<dbReference type="KEGG" id="ssm:Spirs_3118"/>
<dbReference type="CDD" id="cd00317">
    <property type="entry name" value="cyclophilin"/>
    <property type="match status" value="1"/>
</dbReference>
<evidence type="ECO:0000256" key="1">
    <source>
        <dbReference type="ARBA" id="ARBA00007365"/>
    </source>
</evidence>
<sequence>MHYFFGKNQRRTAFVIVGCIFLLTAGIVGAADGSASVKGERKMAIIETNYGSITVELFADAAPNTVENFLALAEGRKEYTDPKTGENTTGNFYDGLVFHRVIDGFMIQGGCPKGNGTGDPGYRFDDEMDADALGLDKIKAFDANGMPHQWLMLQSQDDFNRQIVAPLLREMGIDSQEELDQRMEEVQEHIASMTLKEAYENMGYHYTSGLDSHPPVKGSLAMANSGPDTNGSQFFINLTDTPWLTGKHTVFGQVVSGMDVVEKIGSVSTDGSNRPLEPVVIKSIRGLE</sequence>
<evidence type="ECO:0000313" key="6">
    <source>
        <dbReference type="EMBL" id="ADK82216.1"/>
    </source>
</evidence>
<dbReference type="Proteomes" id="UP000002318">
    <property type="component" value="Chromosome"/>
</dbReference>
<dbReference type="OrthoDB" id="9807797at2"/>
<dbReference type="EC" id="5.2.1.8" evidence="4"/>
<dbReference type="RefSeq" id="WP_013255675.1">
    <property type="nucleotide sequence ID" value="NC_014364.1"/>
</dbReference>
<dbReference type="GO" id="GO:0003755">
    <property type="term" value="F:peptidyl-prolyl cis-trans isomerase activity"/>
    <property type="evidence" value="ECO:0007669"/>
    <property type="project" value="UniProtKB-UniRule"/>
</dbReference>
<dbReference type="InterPro" id="IPR020892">
    <property type="entry name" value="Cyclophilin-type_PPIase_CS"/>
</dbReference>
<dbReference type="Gene3D" id="2.40.100.10">
    <property type="entry name" value="Cyclophilin-like"/>
    <property type="match status" value="1"/>
</dbReference>